<proteinExistence type="predicted"/>
<comment type="caution">
    <text evidence="1">The sequence shown here is derived from an EMBL/GenBank/DDBJ whole genome shotgun (WGS) entry which is preliminary data.</text>
</comment>
<sequence>MTGYIHTHPERYGFVGRDRAFQHDEFPEGIHNIGGKLKGSDIQSGDLVVAYGGQWNAYIAEPGHLIGWNYQRYVELQKKARYDLSPDAEYVRLGAAEESL</sequence>
<accession>A0A0A0F1E4</accession>
<name>A0A0A0F1E4_9GAMM</name>
<evidence type="ECO:0000313" key="1">
    <source>
        <dbReference type="EMBL" id="KGM56614.1"/>
    </source>
</evidence>
<evidence type="ECO:0000313" key="2">
    <source>
        <dbReference type="Proteomes" id="UP000029989"/>
    </source>
</evidence>
<dbReference type="Proteomes" id="UP000029989">
    <property type="component" value="Unassembled WGS sequence"/>
</dbReference>
<reference evidence="1 2" key="1">
    <citation type="journal article" date="2015" name="Stand. Genomic Sci.">
        <title>Genomic information of the arsenic-resistant bacterium Lysobacter arseniciresistens type strain ZS79(T) and comparison of Lysobacter draft genomes.</title>
        <authorList>
            <person name="Liu L."/>
            <person name="Zhang S."/>
            <person name="Luo M."/>
            <person name="Wang G."/>
        </authorList>
    </citation>
    <scope>NUCLEOTIDE SEQUENCE [LARGE SCALE GENOMIC DNA]</scope>
    <source>
        <strain evidence="1 2">ZS79</strain>
    </source>
</reference>
<keyword evidence="2" id="KW-1185">Reference proteome</keyword>
<gene>
    <name evidence="1" type="ORF">N799_03425</name>
</gene>
<dbReference type="AlphaFoldDB" id="A0A0A0F1E4"/>
<protein>
    <submittedName>
        <fullName evidence="1">Uncharacterized protein</fullName>
    </submittedName>
</protein>
<dbReference type="STRING" id="913325.N799_03425"/>
<organism evidence="1 2">
    <name type="scientific">Lysobacter arseniciresistens ZS79</name>
    <dbReference type="NCBI Taxonomy" id="913325"/>
    <lineage>
        <taxon>Bacteria</taxon>
        <taxon>Pseudomonadati</taxon>
        <taxon>Pseudomonadota</taxon>
        <taxon>Gammaproteobacteria</taxon>
        <taxon>Lysobacterales</taxon>
        <taxon>Lysobacteraceae</taxon>
        <taxon>Novilysobacter</taxon>
    </lineage>
</organism>
<dbReference type="EMBL" id="AVPT01000011">
    <property type="protein sequence ID" value="KGM56614.1"/>
    <property type="molecule type" value="Genomic_DNA"/>
</dbReference>